<dbReference type="SUPFAM" id="SSF56399">
    <property type="entry name" value="ADP-ribosylation"/>
    <property type="match status" value="1"/>
</dbReference>
<dbReference type="PANTHER" id="PTHR34129">
    <property type="entry name" value="BLR1139 PROTEIN"/>
    <property type="match status" value="1"/>
</dbReference>
<keyword evidence="2" id="KW-1185">Reference proteome</keyword>
<reference evidence="1 2" key="1">
    <citation type="submission" date="2024-03" db="EMBL/GenBank/DDBJ databases">
        <title>Actinomycetospora sp. OC33-EN08, a novel actinomycete isolated from wild orchid (Aerides multiflora).</title>
        <authorList>
            <person name="Suriyachadkun C."/>
        </authorList>
    </citation>
    <scope>NUCLEOTIDE SEQUENCE [LARGE SCALE GENOMIC DNA]</scope>
    <source>
        <strain evidence="1 2">OC33-EN08</strain>
    </source>
</reference>
<protein>
    <submittedName>
        <fullName evidence="1">DUF952 domain-containing protein</fullName>
    </submittedName>
</protein>
<evidence type="ECO:0000313" key="1">
    <source>
        <dbReference type="EMBL" id="MEJ2867617.1"/>
    </source>
</evidence>
<dbReference type="Pfam" id="PF06108">
    <property type="entry name" value="DUF952"/>
    <property type="match status" value="1"/>
</dbReference>
<organism evidence="1 2">
    <name type="scientific">Actinomycetospora aurantiaca</name>
    <dbReference type="NCBI Taxonomy" id="3129233"/>
    <lineage>
        <taxon>Bacteria</taxon>
        <taxon>Bacillati</taxon>
        <taxon>Actinomycetota</taxon>
        <taxon>Actinomycetes</taxon>
        <taxon>Pseudonocardiales</taxon>
        <taxon>Pseudonocardiaceae</taxon>
        <taxon>Actinomycetospora</taxon>
    </lineage>
</organism>
<name>A0ABU8MJX3_9PSEU</name>
<comment type="caution">
    <text evidence="1">The sequence shown here is derived from an EMBL/GenBank/DDBJ whole genome shotgun (WGS) entry which is preliminary data.</text>
</comment>
<evidence type="ECO:0000313" key="2">
    <source>
        <dbReference type="Proteomes" id="UP001385809"/>
    </source>
</evidence>
<gene>
    <name evidence="1" type="ORF">WCD74_07560</name>
</gene>
<dbReference type="InterPro" id="IPR009297">
    <property type="entry name" value="DUF952"/>
</dbReference>
<sequence>MILHICARADWDAADGVLTPPSLADEGFVHCSDPGTVALPATRLYAGREDLVLLEVDPGLVGVPVRWEPGVRDGVVETSGPWFPHVYGPLPVAAVVAVHGFPPDPDGSFRLPASLAER</sequence>
<dbReference type="EMBL" id="JBBEGN010000002">
    <property type="protein sequence ID" value="MEJ2867617.1"/>
    <property type="molecule type" value="Genomic_DNA"/>
</dbReference>
<accession>A0ABU8MJX3</accession>
<dbReference type="PANTHER" id="PTHR34129:SF1">
    <property type="entry name" value="DUF952 DOMAIN-CONTAINING PROTEIN"/>
    <property type="match status" value="1"/>
</dbReference>
<proteinExistence type="predicted"/>
<dbReference type="Gene3D" id="3.20.170.20">
    <property type="entry name" value="Protein of unknown function DUF952"/>
    <property type="match status" value="1"/>
</dbReference>
<dbReference type="RefSeq" id="WP_337694205.1">
    <property type="nucleotide sequence ID" value="NZ_JBBEGN010000002.1"/>
</dbReference>
<dbReference type="Proteomes" id="UP001385809">
    <property type="component" value="Unassembled WGS sequence"/>
</dbReference>